<protein>
    <submittedName>
        <fullName evidence="1">Uncharacterized protein</fullName>
    </submittedName>
</protein>
<sequence length="113" mass="13043">MRGDVNNDNVEEGPLDDDVEMSLPIDSNYASDLQRCMNFPQHQHSLHEIQEGPRHQELVYNEYDVMVLPPPVTRGSNLEFQRVLLLIWPVGDMDLCNERVLVIYCGLNDQPYS</sequence>
<name>A0ACC0WGF3_9STRA</name>
<keyword evidence="2" id="KW-1185">Reference proteome</keyword>
<dbReference type="EMBL" id="CM047592">
    <property type="protein sequence ID" value="KAI9917827.1"/>
    <property type="molecule type" value="Genomic_DNA"/>
</dbReference>
<accession>A0ACC0WGF3</accession>
<reference evidence="1 2" key="1">
    <citation type="journal article" date="2022" name="bioRxiv">
        <title>The genome of the oomycete Peronosclerospora sorghi, a cosmopolitan pathogen of maize and sorghum, is inflated with dispersed pseudogenes.</title>
        <authorList>
            <person name="Fletcher K."/>
            <person name="Martin F."/>
            <person name="Isakeit T."/>
            <person name="Cavanaugh K."/>
            <person name="Magill C."/>
            <person name="Michelmore R."/>
        </authorList>
    </citation>
    <scope>NUCLEOTIDE SEQUENCE [LARGE SCALE GENOMIC DNA]</scope>
    <source>
        <strain evidence="1">P6</strain>
    </source>
</reference>
<comment type="caution">
    <text evidence="1">The sequence shown here is derived from an EMBL/GenBank/DDBJ whole genome shotgun (WGS) entry which is preliminary data.</text>
</comment>
<evidence type="ECO:0000313" key="1">
    <source>
        <dbReference type="EMBL" id="KAI9917827.1"/>
    </source>
</evidence>
<dbReference type="Proteomes" id="UP001163321">
    <property type="component" value="Chromosome 13"/>
</dbReference>
<organism evidence="1 2">
    <name type="scientific">Peronosclerospora sorghi</name>
    <dbReference type="NCBI Taxonomy" id="230839"/>
    <lineage>
        <taxon>Eukaryota</taxon>
        <taxon>Sar</taxon>
        <taxon>Stramenopiles</taxon>
        <taxon>Oomycota</taxon>
        <taxon>Peronosporomycetes</taxon>
        <taxon>Peronosporales</taxon>
        <taxon>Peronosporaceae</taxon>
        <taxon>Peronosclerospora</taxon>
    </lineage>
</organism>
<evidence type="ECO:0000313" key="2">
    <source>
        <dbReference type="Proteomes" id="UP001163321"/>
    </source>
</evidence>
<proteinExistence type="predicted"/>
<gene>
    <name evidence="1" type="ORF">PsorP6_012619</name>
</gene>